<protein>
    <recommendedName>
        <fullName evidence="4">DUF3310 domain-containing protein</fullName>
    </recommendedName>
</protein>
<evidence type="ECO:0008006" key="4">
    <source>
        <dbReference type="Google" id="ProtNLM"/>
    </source>
</evidence>
<dbReference type="AlphaFoldDB" id="Q5YSH0"/>
<organism evidence="2 3">
    <name type="scientific">Nocardia farcinica (strain IFM 10152)</name>
    <dbReference type="NCBI Taxonomy" id="247156"/>
    <lineage>
        <taxon>Bacteria</taxon>
        <taxon>Bacillati</taxon>
        <taxon>Actinomycetota</taxon>
        <taxon>Actinomycetes</taxon>
        <taxon>Mycobacteriales</taxon>
        <taxon>Nocardiaceae</taxon>
        <taxon>Nocardia</taxon>
    </lineage>
</organism>
<feature type="compositionally biased region" description="Basic and acidic residues" evidence="1">
    <location>
        <begin position="1"/>
        <end position="10"/>
    </location>
</feature>
<evidence type="ECO:0000256" key="1">
    <source>
        <dbReference type="SAM" id="MobiDB-lite"/>
    </source>
</evidence>
<sequence>MARSTERRPLPGDLQARSHRPRHRPALTRGTRHMTDVVNHPAHYTQSRFTCECIDITRHMTFLAGNASKYIWRFAEKNGVEDLRKAAVYLRWAIEDGGTAVLYGRENLVFELVRDHVVLPLYRQPDAAPVYDALVKIGQFSDFEAALELVESAIRDYEAA</sequence>
<gene>
    <name evidence="2" type="ordered locus">NFA_40230</name>
</gene>
<dbReference type="EMBL" id="AP006618">
    <property type="protein sequence ID" value="BAD58871.1"/>
    <property type="molecule type" value="Genomic_DNA"/>
</dbReference>
<feature type="compositionally biased region" description="Basic residues" evidence="1">
    <location>
        <begin position="17"/>
        <end position="30"/>
    </location>
</feature>
<feature type="region of interest" description="Disordered" evidence="1">
    <location>
        <begin position="1"/>
        <end position="30"/>
    </location>
</feature>
<dbReference type="Pfam" id="PF11753">
    <property type="entry name" value="DUF3310"/>
    <property type="match status" value="1"/>
</dbReference>
<evidence type="ECO:0000313" key="3">
    <source>
        <dbReference type="Proteomes" id="UP000006820"/>
    </source>
</evidence>
<reference evidence="2 3" key="1">
    <citation type="journal article" date="2004" name="Proc. Natl. Acad. Sci. U.S.A.">
        <title>The complete genomic sequence of Nocardia farcinica IFM 10152.</title>
        <authorList>
            <person name="Ishikawa J."/>
            <person name="Yamashita A."/>
            <person name="Mikami Y."/>
            <person name="Hoshino Y."/>
            <person name="Kurita H."/>
            <person name="Hotta K."/>
            <person name="Shiba T."/>
            <person name="Hattori M."/>
        </authorList>
    </citation>
    <scope>NUCLEOTIDE SEQUENCE [LARGE SCALE GENOMIC DNA]</scope>
    <source>
        <strain evidence="2 3">IFM 10152</strain>
    </source>
</reference>
<proteinExistence type="predicted"/>
<name>Q5YSH0_NOCFA</name>
<accession>Q5YSH0</accession>
<dbReference type="KEGG" id="nfa:NFA_40230"/>
<dbReference type="eggNOG" id="ENOG5033BW7">
    <property type="taxonomic scope" value="Bacteria"/>
</dbReference>
<dbReference type="InterPro" id="IPR021739">
    <property type="entry name" value="SaV-like"/>
</dbReference>
<dbReference type="Proteomes" id="UP000006820">
    <property type="component" value="Chromosome"/>
</dbReference>
<keyword evidence="3" id="KW-1185">Reference proteome</keyword>
<evidence type="ECO:0000313" key="2">
    <source>
        <dbReference type="EMBL" id="BAD58871.1"/>
    </source>
</evidence>
<dbReference type="STRING" id="247156.NFA_40230"/>
<dbReference type="HOGENOM" id="CLU_1650371_0_0_11"/>